<protein>
    <recommendedName>
        <fullName evidence="2">Peptidase A1 domain-containing protein</fullName>
    </recommendedName>
</protein>
<evidence type="ECO:0000313" key="3">
    <source>
        <dbReference type="EMBL" id="CAK7214107.1"/>
    </source>
</evidence>
<gene>
    <name evidence="3" type="ORF">SEUCBS140593_002071</name>
</gene>
<organism evidence="3 4">
    <name type="scientific">Sporothrix eucalyptigena</name>
    <dbReference type="NCBI Taxonomy" id="1812306"/>
    <lineage>
        <taxon>Eukaryota</taxon>
        <taxon>Fungi</taxon>
        <taxon>Dikarya</taxon>
        <taxon>Ascomycota</taxon>
        <taxon>Pezizomycotina</taxon>
        <taxon>Sordariomycetes</taxon>
        <taxon>Sordariomycetidae</taxon>
        <taxon>Ophiostomatales</taxon>
        <taxon>Ophiostomataceae</taxon>
        <taxon>Sporothrix</taxon>
    </lineage>
</organism>
<dbReference type="InterPro" id="IPR021109">
    <property type="entry name" value="Peptidase_aspartic_dom_sf"/>
</dbReference>
<evidence type="ECO:0000313" key="4">
    <source>
        <dbReference type="Proteomes" id="UP001642482"/>
    </source>
</evidence>
<feature type="transmembrane region" description="Helical" evidence="1">
    <location>
        <begin position="449"/>
        <end position="472"/>
    </location>
</feature>
<name>A0ABP0B3I1_9PEZI</name>
<reference evidence="3 4" key="1">
    <citation type="submission" date="2024-01" db="EMBL/GenBank/DDBJ databases">
        <authorList>
            <person name="Allen C."/>
            <person name="Tagirdzhanova G."/>
        </authorList>
    </citation>
    <scope>NUCLEOTIDE SEQUENCE [LARGE SCALE GENOMIC DNA]</scope>
</reference>
<feature type="domain" description="Peptidase A1" evidence="2">
    <location>
        <begin position="24"/>
        <end position="393"/>
    </location>
</feature>
<dbReference type="EMBL" id="CAWUHD010000013">
    <property type="protein sequence ID" value="CAK7214107.1"/>
    <property type="molecule type" value="Genomic_DNA"/>
</dbReference>
<evidence type="ECO:0000256" key="1">
    <source>
        <dbReference type="SAM" id="Phobius"/>
    </source>
</evidence>
<accession>A0ABP0B3I1</accession>
<dbReference type="PROSITE" id="PS51767">
    <property type="entry name" value="PEPTIDASE_A1"/>
    <property type="match status" value="1"/>
</dbReference>
<dbReference type="Proteomes" id="UP001642482">
    <property type="component" value="Unassembled WGS sequence"/>
</dbReference>
<dbReference type="InterPro" id="IPR033121">
    <property type="entry name" value="PEPTIDASE_A1"/>
</dbReference>
<proteinExistence type="predicted"/>
<evidence type="ECO:0000259" key="2">
    <source>
        <dbReference type="PROSITE" id="PS51767"/>
    </source>
</evidence>
<keyword evidence="1" id="KW-0472">Membrane</keyword>
<keyword evidence="1" id="KW-1133">Transmembrane helix</keyword>
<dbReference type="Gene3D" id="2.40.70.10">
    <property type="entry name" value="Acid Proteases"/>
    <property type="match status" value="2"/>
</dbReference>
<dbReference type="SUPFAM" id="SSF50630">
    <property type="entry name" value="Acid proteases"/>
    <property type="match status" value="1"/>
</dbReference>
<comment type="caution">
    <text evidence="3">The sequence shown here is derived from an EMBL/GenBank/DDBJ whole genome shotgun (WGS) entry which is preliminary data.</text>
</comment>
<keyword evidence="4" id="KW-1185">Reference proteome</keyword>
<sequence>MSCAPYPQAVRLGNVTLSNHMVARGMNMSIGSPPQPLAFLPMMPLNNTVIYGTDGYCLTGSPGVGPWTDTGCTTFRGGAYNPLASSSKISASSNAYPYDGASDPVLGGTTYPQFTHVADNLRINDNLTLDGFPLGIALSDWGEQAYTPMMGIGLGTNSTLLNWLKSSGQTASRSWSYFWGQATVPGSSGTSEQLDGSVIFGGYDRAKVTGNKYTQPMTSSEPNCPSQLVVTITNIELNFPNGSDASIFSASSSTAISACLTPALSTLMWMPFDPYFDKMMNLTNNNVYDMGRSVGIYYWNMRYEATQFEPYAGDLTITLQSGLSVRIPNKQLVQPHTSIDQSTGAILVNNTAPDLLIDSLQNTQATKLAQLGWQFFSAAYLLVNQDAHEFTLWEANPTGAEDLVAVDETGAEITNFCASSSGSNSTTAGGGNRVGATSNSTATRLSTGVIVGAAVAGVAFVGFIVGLLIWWLRQRRAGRAQEL</sequence>
<keyword evidence="1" id="KW-0812">Transmembrane</keyword>